<dbReference type="InterPro" id="IPR003362">
    <property type="entry name" value="Bact_transf"/>
</dbReference>
<dbReference type="EMBL" id="JACHHV010000012">
    <property type="protein sequence ID" value="MBB5887990.1"/>
    <property type="molecule type" value="Genomic_DNA"/>
</dbReference>
<dbReference type="GO" id="GO:0016780">
    <property type="term" value="F:phosphotransferase activity, for other substituted phosphate groups"/>
    <property type="evidence" value="ECO:0007669"/>
    <property type="project" value="TreeGrafter"/>
</dbReference>
<evidence type="ECO:0000256" key="2">
    <source>
        <dbReference type="SAM" id="Phobius"/>
    </source>
</evidence>
<name>A0A841C9X4_9LACT</name>
<comment type="similarity">
    <text evidence="1">Belongs to the bacterial sugar transferase family.</text>
</comment>
<evidence type="ECO:0000256" key="1">
    <source>
        <dbReference type="ARBA" id="ARBA00006464"/>
    </source>
</evidence>
<keyword evidence="4" id="KW-0808">Transferase</keyword>
<proteinExistence type="inferred from homology"/>
<reference evidence="4 5" key="1">
    <citation type="submission" date="2020-08" db="EMBL/GenBank/DDBJ databases">
        <title>Genomic Encyclopedia of Type Strains, Phase IV (KMG-IV): sequencing the most valuable type-strain genomes for metagenomic binning, comparative biology and taxonomic classification.</title>
        <authorList>
            <person name="Goeker M."/>
        </authorList>
    </citation>
    <scope>NUCLEOTIDE SEQUENCE [LARGE SCALE GENOMIC DNA]</scope>
    <source>
        <strain evidence="4 5">DSM 14925</strain>
    </source>
</reference>
<gene>
    <name evidence="4" type="ORF">HNQ37_000880</name>
</gene>
<dbReference type="Proteomes" id="UP000562464">
    <property type="component" value="Unassembled WGS sequence"/>
</dbReference>
<dbReference type="AlphaFoldDB" id="A0A841C9X4"/>
<keyword evidence="5" id="KW-1185">Reference proteome</keyword>
<keyword evidence="2" id="KW-1133">Transmembrane helix</keyword>
<organism evidence="4 5">
    <name type="scientific">Lactovum miscens</name>
    <dbReference type="NCBI Taxonomy" id="190387"/>
    <lineage>
        <taxon>Bacteria</taxon>
        <taxon>Bacillati</taxon>
        <taxon>Bacillota</taxon>
        <taxon>Bacilli</taxon>
        <taxon>Lactobacillales</taxon>
        <taxon>Streptococcaceae</taxon>
        <taxon>Lactovum</taxon>
    </lineage>
</organism>
<keyword evidence="2" id="KW-0812">Transmembrane</keyword>
<evidence type="ECO:0000259" key="3">
    <source>
        <dbReference type="Pfam" id="PF02397"/>
    </source>
</evidence>
<keyword evidence="2" id="KW-0472">Membrane</keyword>
<feature type="transmembrane region" description="Helical" evidence="2">
    <location>
        <begin position="43"/>
        <end position="68"/>
    </location>
</feature>
<feature type="domain" description="Bacterial sugar transferase" evidence="3">
    <location>
        <begin position="41"/>
        <end position="232"/>
    </location>
</feature>
<dbReference type="RefSeq" id="WP_246415595.1">
    <property type="nucleotide sequence ID" value="NZ_JACHHV010000012.1"/>
</dbReference>
<evidence type="ECO:0000313" key="4">
    <source>
        <dbReference type="EMBL" id="MBB5887990.1"/>
    </source>
</evidence>
<accession>A0A841C9X4</accession>
<dbReference type="PANTHER" id="PTHR30576:SF10">
    <property type="entry name" value="SLL5057 PROTEIN"/>
    <property type="match status" value="1"/>
</dbReference>
<protein>
    <submittedName>
        <fullName evidence="4">Lipopolysaccharide/colanic/teichoic acid biosynthesis glycosyltransferase</fullName>
    </submittedName>
</protein>
<dbReference type="Pfam" id="PF02397">
    <property type="entry name" value="Bac_transf"/>
    <property type="match status" value="1"/>
</dbReference>
<evidence type="ECO:0000313" key="5">
    <source>
        <dbReference type="Proteomes" id="UP000562464"/>
    </source>
</evidence>
<sequence>MEEGNSLFLMDKHHHREYDEILIKKGLVDLKKWSMTELFIKRFLDIFGGIVGTLICIIVALILIIPYITSNEKDKGPIFFKQKRRGVHGEIFYILKFRTMIVDADTYLENHPKVKQKYHENGNKLLDDPRITRLGQFIRQYSIDELPQFINVLKGDMALVGPRPILLFEAKEYAEKLPYLLMCRPGITGFWTTHGRSKVLFPERADLELQYLKYHSTTKDIKLLAITICQIFKGTDAY</sequence>
<dbReference type="PANTHER" id="PTHR30576">
    <property type="entry name" value="COLANIC BIOSYNTHESIS UDP-GLUCOSE LIPID CARRIER TRANSFERASE"/>
    <property type="match status" value="1"/>
</dbReference>
<comment type="caution">
    <text evidence="4">The sequence shown here is derived from an EMBL/GenBank/DDBJ whole genome shotgun (WGS) entry which is preliminary data.</text>
</comment>